<comment type="function">
    <text evidence="1">Catalyzes the epimerization of D-tagaturonate (D-TagA) to D-fructuronate (D-FruA).</text>
</comment>
<feature type="binding site" evidence="1">
    <location>
        <position position="162"/>
    </location>
    <ligand>
        <name>a divalent metal cation</name>
        <dbReference type="ChEBI" id="CHEBI:60240"/>
    </ligand>
</feature>
<dbReference type="GO" id="GO:0016856">
    <property type="term" value="F:racemase and epimerase activity, acting on hydroxy acids and derivatives"/>
    <property type="evidence" value="ECO:0007669"/>
    <property type="project" value="UniProtKB-UniRule"/>
</dbReference>
<reference evidence="2 3" key="2">
    <citation type="journal article" date="2011" name="Stand. Genomic Sci.">
        <title>Complete genome sequence of Truepera radiovictrix type strain (RQ-24).</title>
        <authorList>
            <person name="Ivanova N."/>
            <person name="Rohde C."/>
            <person name="Munk C."/>
            <person name="Nolan M."/>
            <person name="Lucas S."/>
            <person name="Del Rio T.G."/>
            <person name="Tice H."/>
            <person name="Deshpande S."/>
            <person name="Cheng J.F."/>
            <person name="Tapia R."/>
            <person name="Han C."/>
            <person name="Goodwin L."/>
            <person name="Pitluck S."/>
            <person name="Liolios K."/>
            <person name="Mavromatis K."/>
            <person name="Mikhailova N."/>
            <person name="Pati A."/>
            <person name="Chen A."/>
            <person name="Palaniappan K."/>
            <person name="Land M."/>
            <person name="Hauser L."/>
            <person name="Chang Y.J."/>
            <person name="Jeffries C.D."/>
            <person name="Brambilla E."/>
            <person name="Rohde M."/>
            <person name="Goker M."/>
            <person name="Tindall B.J."/>
            <person name="Woyke T."/>
            <person name="Bristow J."/>
            <person name="Eisen J.A."/>
            <person name="Markowitz V."/>
            <person name="Hugenholtz P."/>
            <person name="Kyrpides N.C."/>
            <person name="Klenk H.P."/>
            <person name="Lapidus A."/>
        </authorList>
    </citation>
    <scope>NUCLEOTIDE SEQUENCE [LARGE SCALE GENOMIC DNA]</scope>
    <source>
        <strain evidence="3">DSM 17093 / CIP 108686 / LMG 22925 / RQ-24</strain>
    </source>
</reference>
<comment type="similarity">
    <text evidence="1">Belongs to the UxaE family.</text>
</comment>
<dbReference type="EC" id="5.1.2.7" evidence="1"/>
<keyword evidence="3" id="KW-1185">Reference proteome</keyword>
<comment type="cofactor">
    <cofactor evidence="1">
        <name>a divalent metal cation</name>
        <dbReference type="ChEBI" id="CHEBI:60240"/>
    </cofactor>
</comment>
<feature type="binding site" evidence="1">
    <location>
        <position position="314"/>
    </location>
    <ligand>
        <name>a divalent metal cation</name>
        <dbReference type="ChEBI" id="CHEBI:60240"/>
    </ligand>
</feature>
<keyword evidence="1" id="KW-0479">Metal-binding</keyword>
<feature type="active site" description="Proton acceptor" evidence="1">
    <location>
        <position position="161"/>
    </location>
</feature>
<dbReference type="AlphaFoldDB" id="D7CTE2"/>
<dbReference type="OrthoDB" id="9797992at2"/>
<evidence type="ECO:0000313" key="2">
    <source>
        <dbReference type="EMBL" id="ADI13799.1"/>
    </source>
</evidence>
<comment type="catalytic activity">
    <reaction evidence="1">
        <text>keto-D-tagaturonate = keto-D-fructuronate</text>
        <dbReference type="Rhea" id="RHEA:51656"/>
        <dbReference type="ChEBI" id="CHEBI:17886"/>
        <dbReference type="ChEBI" id="CHEBI:59881"/>
        <dbReference type="EC" id="5.1.2.7"/>
    </reaction>
</comment>
<sequence>MPSQLPEPLPVPPEARAHPSFRLHEGAALWLAGARLAVLAPPEHPALTRFRGEVQHVGDHRLLRAERRAENAAALRALLPDLQPRPLGLVTSAGFGDRLGVATPGHVRAAQRYGAGVAPVFAQQSIREMTRTGRTPQEVLDDATWGAFAAGWRGALGADADHQKTVADLERCAAAGFTLFTVDPSDHVDDSAHGAPASDLEAKVAALPWRELETTRADFERYAGRRLELGDRELVLAREAVLRAGAKYARAVLHVATLYRHLEGKGAPFELEVSVDETATPTSHAEHAVVALELRRLGVRWVGLAPRFVGRFEKGVDYRGDLGELKADLAGHAALARSLGPYKLSLHSGSDKFSVYPLIAEATGGMVHLKTAGTSYLEALRVAAQVAPGLFREILTLGRERFAVDKQSYHISAALARVSEADTLTDDELPRLLDDDDARQVLHVTFGSALDRYRAPLLRVLEAHDEAYQAGLAAHFAKHLTPFAEVAP</sequence>
<dbReference type="Pfam" id="PF16257">
    <property type="entry name" value="UxaE"/>
    <property type="match status" value="1"/>
</dbReference>
<name>D7CTE2_TRURR</name>
<evidence type="ECO:0000256" key="1">
    <source>
        <dbReference type="HAMAP-Rule" id="MF_02243"/>
    </source>
</evidence>
<gene>
    <name evidence="1" type="primary">uxaE</name>
    <name evidence="2" type="ordered locus">Trad_0663</name>
</gene>
<feature type="binding site" evidence="1">
    <location>
        <position position="347"/>
    </location>
    <ligand>
        <name>a divalent metal cation</name>
        <dbReference type="ChEBI" id="CHEBI:60240"/>
    </ligand>
</feature>
<dbReference type="RefSeq" id="WP_013177171.1">
    <property type="nucleotide sequence ID" value="NC_014221.1"/>
</dbReference>
<dbReference type="HAMAP" id="MF_02243">
    <property type="entry name" value="UxaE"/>
    <property type="match status" value="1"/>
</dbReference>
<reference evidence="3" key="1">
    <citation type="submission" date="2010-05" db="EMBL/GenBank/DDBJ databases">
        <title>The complete genome of Truepera radiovictris DSM 17093.</title>
        <authorList>
            <consortium name="US DOE Joint Genome Institute (JGI-PGF)"/>
            <person name="Lucas S."/>
            <person name="Copeland A."/>
            <person name="Lapidus A."/>
            <person name="Glavina del Rio T."/>
            <person name="Dalin E."/>
            <person name="Tice H."/>
            <person name="Bruce D."/>
            <person name="Goodwin L."/>
            <person name="Pitluck S."/>
            <person name="Kyrpides N."/>
            <person name="Mavromatis K."/>
            <person name="Ovchinnikova G."/>
            <person name="Munk A.C."/>
            <person name="Detter J.C."/>
            <person name="Han C."/>
            <person name="Tapia R."/>
            <person name="Land M."/>
            <person name="Hauser L."/>
            <person name="Markowitz V."/>
            <person name="Cheng J.-F."/>
            <person name="Hugenholtz P."/>
            <person name="Woyke T."/>
            <person name="Wu D."/>
            <person name="Tindall B."/>
            <person name="Pomrenke H.G."/>
            <person name="Brambilla E."/>
            <person name="Klenk H.-P."/>
            <person name="Eisen J.A."/>
        </authorList>
    </citation>
    <scope>NUCLEOTIDE SEQUENCE [LARGE SCALE GENOMIC DNA]</scope>
    <source>
        <strain evidence="3">DSM 17093 / CIP 108686 / LMG 22925 / RQ-24</strain>
    </source>
</reference>
<dbReference type="InterPro" id="IPR032586">
    <property type="entry name" value="UxaE"/>
</dbReference>
<protein>
    <recommendedName>
        <fullName evidence="1">Tagaturonate/fructuronate epimerase</fullName>
        <shortName evidence="1">D-TagA/D-FruA epimerase</shortName>
        <ecNumber evidence="1">5.1.2.7</ecNumber>
    </recommendedName>
</protein>
<dbReference type="GO" id="GO:0046872">
    <property type="term" value="F:metal ion binding"/>
    <property type="evidence" value="ECO:0007669"/>
    <property type="project" value="UniProtKB-UniRule"/>
</dbReference>
<dbReference type="eggNOG" id="ENOG502Z82R">
    <property type="taxonomic scope" value="Bacteria"/>
</dbReference>
<dbReference type="HOGENOM" id="CLU_038563_0_0_0"/>
<evidence type="ECO:0000313" key="3">
    <source>
        <dbReference type="Proteomes" id="UP000000379"/>
    </source>
</evidence>
<feature type="active site" description="Proton donor" evidence="1">
    <location>
        <position position="272"/>
    </location>
</feature>
<accession>D7CTE2</accession>
<keyword evidence="1" id="KW-0413">Isomerase</keyword>
<dbReference type="Proteomes" id="UP000000379">
    <property type="component" value="Chromosome"/>
</dbReference>
<proteinExistence type="inferred from homology"/>
<dbReference type="EMBL" id="CP002049">
    <property type="protein sequence ID" value="ADI13799.1"/>
    <property type="molecule type" value="Genomic_DNA"/>
</dbReference>
<organism evidence="2 3">
    <name type="scientific">Truepera radiovictrix (strain DSM 17093 / CIP 108686 / LMG 22925 / RQ-24)</name>
    <dbReference type="NCBI Taxonomy" id="649638"/>
    <lineage>
        <taxon>Bacteria</taxon>
        <taxon>Thermotogati</taxon>
        <taxon>Deinococcota</taxon>
        <taxon>Deinococci</taxon>
        <taxon>Trueperales</taxon>
        <taxon>Trueperaceae</taxon>
        <taxon>Truepera</taxon>
    </lineage>
</organism>
<dbReference type="KEGG" id="tra:Trad_0663"/>
<dbReference type="STRING" id="649638.Trad_0663"/>